<feature type="region of interest" description="Disordered" evidence="1">
    <location>
        <begin position="1"/>
        <end position="20"/>
    </location>
</feature>
<evidence type="ECO:0000313" key="3">
    <source>
        <dbReference type="Proteomes" id="UP000660611"/>
    </source>
</evidence>
<dbReference type="InterPro" id="IPR019239">
    <property type="entry name" value="VapB_antitoxin"/>
</dbReference>
<dbReference type="Proteomes" id="UP000660611">
    <property type="component" value="Unassembled WGS sequence"/>
</dbReference>
<gene>
    <name evidence="2" type="ORF">Dsi01nite_062540</name>
</gene>
<proteinExistence type="predicted"/>
<comment type="caution">
    <text evidence="2">The sequence shown here is derived from an EMBL/GenBank/DDBJ whole genome shotgun (WGS) entry which is preliminary data.</text>
</comment>
<accession>A0A919PTP0</accession>
<dbReference type="EMBL" id="BONQ01000096">
    <property type="protein sequence ID" value="GIG48213.1"/>
    <property type="molecule type" value="Genomic_DNA"/>
</dbReference>
<evidence type="ECO:0000256" key="1">
    <source>
        <dbReference type="SAM" id="MobiDB-lite"/>
    </source>
</evidence>
<dbReference type="RefSeq" id="WP_203849922.1">
    <property type="nucleotide sequence ID" value="NZ_BAAAVW010000022.1"/>
</dbReference>
<reference evidence="2" key="1">
    <citation type="submission" date="2021-01" db="EMBL/GenBank/DDBJ databases">
        <title>Whole genome shotgun sequence of Dactylosporangium siamense NBRC 106093.</title>
        <authorList>
            <person name="Komaki H."/>
            <person name="Tamura T."/>
        </authorList>
    </citation>
    <scope>NUCLEOTIDE SEQUENCE</scope>
    <source>
        <strain evidence="2">NBRC 106093</strain>
    </source>
</reference>
<protein>
    <submittedName>
        <fullName evidence="2">Uncharacterized protein</fullName>
    </submittedName>
</protein>
<evidence type="ECO:0000313" key="2">
    <source>
        <dbReference type="EMBL" id="GIG48213.1"/>
    </source>
</evidence>
<dbReference type="AlphaFoldDB" id="A0A919PTP0"/>
<keyword evidence="3" id="KW-1185">Reference proteome</keyword>
<feature type="compositionally biased region" description="Basic and acidic residues" evidence="1">
    <location>
        <begin position="1"/>
        <end position="10"/>
    </location>
</feature>
<sequence>MTETVIKADAETAAGDEPAIDEELLEEAQRHLGTSSRNEAINEALREFVDQQRARRRQALQDLRRMSDEGAFNYDALDEVDT</sequence>
<organism evidence="2 3">
    <name type="scientific">Dactylosporangium siamense</name>
    <dbReference type="NCBI Taxonomy" id="685454"/>
    <lineage>
        <taxon>Bacteria</taxon>
        <taxon>Bacillati</taxon>
        <taxon>Actinomycetota</taxon>
        <taxon>Actinomycetes</taxon>
        <taxon>Micromonosporales</taxon>
        <taxon>Micromonosporaceae</taxon>
        <taxon>Dactylosporangium</taxon>
    </lineage>
</organism>
<dbReference type="Pfam" id="PF09957">
    <property type="entry name" value="VapB_antitoxin"/>
    <property type="match status" value="1"/>
</dbReference>
<name>A0A919PTP0_9ACTN</name>